<evidence type="ECO:0000313" key="2">
    <source>
        <dbReference type="Proteomes" id="UP000253426"/>
    </source>
</evidence>
<dbReference type="Pfam" id="PF07237">
    <property type="entry name" value="DUF1428"/>
    <property type="match status" value="1"/>
</dbReference>
<dbReference type="Gene3D" id="3.30.70.100">
    <property type="match status" value="1"/>
</dbReference>
<proteinExistence type="predicted"/>
<evidence type="ECO:0000313" key="1">
    <source>
        <dbReference type="EMBL" id="RBP45463.1"/>
    </source>
</evidence>
<dbReference type="InterPro" id="IPR009874">
    <property type="entry name" value="DUF1428"/>
</dbReference>
<dbReference type="PIRSF" id="PIRSF007028">
    <property type="entry name" value="UCP007028"/>
    <property type="match status" value="1"/>
</dbReference>
<dbReference type="AlphaFoldDB" id="A0A366HRB7"/>
<gene>
    <name evidence="1" type="ORF">DES53_103463</name>
</gene>
<dbReference type="Proteomes" id="UP000253426">
    <property type="component" value="Unassembled WGS sequence"/>
</dbReference>
<dbReference type="RefSeq" id="WP_113958582.1">
    <property type="nucleotide sequence ID" value="NZ_QNRR01000003.1"/>
</dbReference>
<reference evidence="1 2" key="1">
    <citation type="submission" date="2018-06" db="EMBL/GenBank/DDBJ databases">
        <title>Genomic Encyclopedia of Type Strains, Phase IV (KMG-IV): sequencing the most valuable type-strain genomes for metagenomic binning, comparative biology and taxonomic classification.</title>
        <authorList>
            <person name="Goeker M."/>
        </authorList>
    </citation>
    <scope>NUCLEOTIDE SEQUENCE [LARGE SCALE GENOMIC DNA]</scope>
    <source>
        <strain evidence="1 2">DSM 25532</strain>
    </source>
</reference>
<dbReference type="InterPro" id="IPR011008">
    <property type="entry name" value="Dimeric_a/b-barrel"/>
</dbReference>
<accession>A0A366HRB7</accession>
<sequence>MPSYIDGFVIPVPTDKIDEYMKIAKKASKVWKEHGALEYWECVGDDLQIEGMPPNASFTKITKAKPNETVVFSWIRFKSRKHRDQVNAKVMADPRLAPFMQPGVMPFDMKRMTYGGFKSLVSVQE</sequence>
<dbReference type="EMBL" id="QNRR01000003">
    <property type="protein sequence ID" value="RBP45463.1"/>
    <property type="molecule type" value="Genomic_DNA"/>
</dbReference>
<protein>
    <submittedName>
        <fullName evidence="1">Uncharacterized protein YbaA (DUF1428 family)</fullName>
    </submittedName>
</protein>
<organism evidence="1 2">
    <name type="scientific">Roseimicrobium gellanilyticum</name>
    <dbReference type="NCBI Taxonomy" id="748857"/>
    <lineage>
        <taxon>Bacteria</taxon>
        <taxon>Pseudomonadati</taxon>
        <taxon>Verrucomicrobiota</taxon>
        <taxon>Verrucomicrobiia</taxon>
        <taxon>Verrucomicrobiales</taxon>
        <taxon>Verrucomicrobiaceae</taxon>
        <taxon>Roseimicrobium</taxon>
    </lineage>
</organism>
<keyword evidence="2" id="KW-1185">Reference proteome</keyword>
<dbReference type="OrthoDB" id="9792392at2"/>
<dbReference type="SUPFAM" id="SSF54909">
    <property type="entry name" value="Dimeric alpha+beta barrel"/>
    <property type="match status" value="1"/>
</dbReference>
<name>A0A366HRB7_9BACT</name>
<comment type="caution">
    <text evidence="1">The sequence shown here is derived from an EMBL/GenBank/DDBJ whole genome shotgun (WGS) entry which is preliminary data.</text>
</comment>